<dbReference type="Pfam" id="PF00149">
    <property type="entry name" value="Metallophos"/>
    <property type="match status" value="1"/>
</dbReference>
<keyword evidence="3" id="KW-1185">Reference proteome</keyword>
<dbReference type="InterPro" id="IPR004843">
    <property type="entry name" value="Calcineurin-like_PHP"/>
</dbReference>
<dbReference type="PANTHER" id="PTHR30337">
    <property type="entry name" value="COMPONENT OF ATP-DEPENDENT DSDNA EXONUCLEASE"/>
    <property type="match status" value="1"/>
</dbReference>
<dbReference type="Gene3D" id="3.60.21.10">
    <property type="match status" value="1"/>
</dbReference>
<accession>A0ABW9QWM6</accession>
<reference evidence="2 3" key="1">
    <citation type="submission" date="2019-11" db="EMBL/GenBank/DDBJ databases">
        <title>Acidiferrimicrobium australis gen. nov., sp. nov., an acidophilic and obligately heterotrophic, member of the Actinobacteria that catalyses dissimilatory oxido- reduction of iron isolated from metal-rich acidic water in Chile.</title>
        <authorList>
            <person name="Gonzalez D."/>
            <person name="Huber K."/>
            <person name="Hedrich S."/>
            <person name="Rojas-Villalobos C."/>
            <person name="Quatrini R."/>
            <person name="Dinamarca M.A."/>
            <person name="Schwarz A."/>
            <person name="Canales C."/>
            <person name="Nancucheo I."/>
        </authorList>
    </citation>
    <scope>NUCLEOTIDE SEQUENCE [LARGE SCALE GENOMIC DNA]</scope>
    <source>
        <strain evidence="2 3">USS-CCA1</strain>
    </source>
</reference>
<dbReference type="InterPro" id="IPR050535">
    <property type="entry name" value="DNA_Repair-Maintenance_Comp"/>
</dbReference>
<organism evidence="2 3">
    <name type="scientific">Acidiferrimicrobium australe</name>
    <dbReference type="NCBI Taxonomy" id="2664430"/>
    <lineage>
        <taxon>Bacteria</taxon>
        <taxon>Bacillati</taxon>
        <taxon>Actinomycetota</taxon>
        <taxon>Acidimicrobiia</taxon>
        <taxon>Acidimicrobiales</taxon>
        <taxon>Acidimicrobiaceae</taxon>
        <taxon>Acidiferrimicrobium</taxon>
    </lineage>
</organism>
<dbReference type="EMBL" id="WJHE01000715">
    <property type="protein sequence ID" value="MST33761.1"/>
    <property type="molecule type" value="Genomic_DNA"/>
</dbReference>
<feature type="domain" description="Calcineurin-like phosphoesterase" evidence="1">
    <location>
        <begin position="1"/>
        <end position="200"/>
    </location>
</feature>
<dbReference type="SUPFAM" id="SSF56300">
    <property type="entry name" value="Metallo-dependent phosphatases"/>
    <property type="match status" value="1"/>
</dbReference>
<evidence type="ECO:0000313" key="2">
    <source>
        <dbReference type="EMBL" id="MST33761.1"/>
    </source>
</evidence>
<dbReference type="Proteomes" id="UP000437736">
    <property type="component" value="Unassembled WGS sequence"/>
</dbReference>
<comment type="caution">
    <text evidence="2">The sequence shown here is derived from an EMBL/GenBank/DDBJ whole genome shotgun (WGS) entry which is preliminary data.</text>
</comment>
<dbReference type="InterPro" id="IPR029052">
    <property type="entry name" value="Metallo-depent_PP-like"/>
</dbReference>
<gene>
    <name evidence="2" type="ORF">GHK86_13675</name>
</gene>
<proteinExistence type="predicted"/>
<evidence type="ECO:0000259" key="1">
    <source>
        <dbReference type="Pfam" id="PF00149"/>
    </source>
</evidence>
<protein>
    <recommendedName>
        <fullName evidence="1">Calcineurin-like phosphoesterase domain-containing protein</fullName>
    </recommendedName>
</protein>
<name>A0ABW9QWM6_9ACTN</name>
<sequence length="371" mass="40249">MRVAAIGDAHLGRAYYPYTTEAGVNQREADFERSFEAAVDLALAEEPDVICWLGDVFDHPRPTYRSYRVAQRALARIRDHGVTLVAISGNHDTPRLPGTGSPYSTLADGFPEFHFAPGLQYRRFELPGLVVHAVPQMLTVDAALAALDEAAAARSADRTNLLLTHPRLTQLQPKHADINEIEVDKGRLQSDLVLLGHYHGFAQVDAGMWYAGSTDTFQFSDEPERAKGIVVLDTETGACRHVPLAGTRPLVTLETVFAMGLSPAELSERVLQRAAGAPAGSVARLFLEGVDPQAYRMLDLQAVREAAGAALHLKLEPQFVSVTVPAELPSVDTIGGQWDGYLGGQDLTGLDRERIRALGHRYLEAAVEAAG</sequence>
<dbReference type="PANTHER" id="PTHR30337:SF0">
    <property type="entry name" value="NUCLEASE SBCCD SUBUNIT D"/>
    <property type="match status" value="1"/>
</dbReference>
<evidence type="ECO:0000313" key="3">
    <source>
        <dbReference type="Proteomes" id="UP000437736"/>
    </source>
</evidence>